<keyword evidence="1" id="KW-0472">Membrane</keyword>
<comment type="caution">
    <text evidence="2">The sequence shown here is derived from an EMBL/GenBank/DDBJ whole genome shotgun (WGS) entry which is preliminary data.</text>
</comment>
<evidence type="ECO:0000313" key="3">
    <source>
        <dbReference type="Proteomes" id="UP000688137"/>
    </source>
</evidence>
<keyword evidence="3" id="KW-1185">Reference proteome</keyword>
<dbReference type="EMBL" id="CAJJDM010000020">
    <property type="protein sequence ID" value="CAD8055025.1"/>
    <property type="molecule type" value="Genomic_DNA"/>
</dbReference>
<proteinExistence type="predicted"/>
<keyword evidence="1" id="KW-0812">Transmembrane</keyword>
<protein>
    <submittedName>
        <fullName evidence="2">Uncharacterized protein</fullName>
    </submittedName>
</protein>
<name>A0A8S1KMM8_PARPR</name>
<reference evidence="2" key="1">
    <citation type="submission" date="2021-01" db="EMBL/GenBank/DDBJ databases">
        <authorList>
            <consortium name="Genoscope - CEA"/>
            <person name="William W."/>
        </authorList>
    </citation>
    <scope>NUCLEOTIDE SEQUENCE</scope>
</reference>
<evidence type="ECO:0000313" key="2">
    <source>
        <dbReference type="EMBL" id="CAD8055025.1"/>
    </source>
</evidence>
<dbReference type="AlphaFoldDB" id="A0A8S1KMM8"/>
<organism evidence="2 3">
    <name type="scientific">Paramecium primaurelia</name>
    <dbReference type="NCBI Taxonomy" id="5886"/>
    <lineage>
        <taxon>Eukaryota</taxon>
        <taxon>Sar</taxon>
        <taxon>Alveolata</taxon>
        <taxon>Ciliophora</taxon>
        <taxon>Intramacronucleata</taxon>
        <taxon>Oligohymenophorea</taxon>
        <taxon>Peniculida</taxon>
        <taxon>Parameciidae</taxon>
        <taxon>Paramecium</taxon>
    </lineage>
</organism>
<keyword evidence="1" id="KW-1133">Transmembrane helix</keyword>
<feature type="transmembrane region" description="Helical" evidence="1">
    <location>
        <begin position="12"/>
        <end position="29"/>
    </location>
</feature>
<evidence type="ECO:0000256" key="1">
    <source>
        <dbReference type="SAM" id="Phobius"/>
    </source>
</evidence>
<dbReference type="Proteomes" id="UP000688137">
    <property type="component" value="Unassembled WGS sequence"/>
</dbReference>
<gene>
    <name evidence="2" type="ORF">PPRIM_AZ9-3.1.T0220369</name>
</gene>
<accession>A0A8S1KMM8</accession>
<sequence>MHGYNDQALNFQYSSFLVELILIFIHFDFQAAGSLKKKTLQFMEFCYFQSFKGGVQSSFSDWIFQKDRLMGTMTASMRTLMNENIKFQVLNSPF</sequence>